<proteinExistence type="predicted"/>
<dbReference type="GO" id="GO:0016787">
    <property type="term" value="F:hydrolase activity"/>
    <property type="evidence" value="ECO:0007669"/>
    <property type="project" value="UniProtKB-KW"/>
</dbReference>
<dbReference type="AlphaFoldDB" id="A0A3N2AS79"/>
<dbReference type="Gene3D" id="3.40.50.300">
    <property type="entry name" value="P-loop containing nucleotide triphosphate hydrolases"/>
    <property type="match status" value="2"/>
</dbReference>
<evidence type="ECO:0000256" key="1">
    <source>
        <dbReference type="ARBA" id="ARBA00022741"/>
    </source>
</evidence>
<dbReference type="InterPro" id="IPR012337">
    <property type="entry name" value="RNaseH-like_sf"/>
</dbReference>
<organism evidence="7 8">
    <name type="scientific">Agrococcus jenensis</name>
    <dbReference type="NCBI Taxonomy" id="46353"/>
    <lineage>
        <taxon>Bacteria</taxon>
        <taxon>Bacillati</taxon>
        <taxon>Actinomycetota</taxon>
        <taxon>Actinomycetes</taxon>
        <taxon>Micrococcales</taxon>
        <taxon>Microbacteriaceae</taxon>
        <taxon>Agrococcus</taxon>
    </lineage>
</organism>
<evidence type="ECO:0000313" key="7">
    <source>
        <dbReference type="EMBL" id="ROR65768.1"/>
    </source>
</evidence>
<evidence type="ECO:0000256" key="2">
    <source>
        <dbReference type="ARBA" id="ARBA00022801"/>
    </source>
</evidence>
<dbReference type="OrthoDB" id="9757917at2"/>
<keyword evidence="4" id="KW-0067">ATP-binding</keyword>
<dbReference type="InterPro" id="IPR038720">
    <property type="entry name" value="YprB_RNase_H-like_dom"/>
</dbReference>
<feature type="domain" description="YprB ribonuclease H-like" evidence="6">
    <location>
        <begin position="311"/>
        <end position="496"/>
    </location>
</feature>
<evidence type="ECO:0000259" key="5">
    <source>
        <dbReference type="Pfam" id="PF13087"/>
    </source>
</evidence>
<evidence type="ECO:0000313" key="8">
    <source>
        <dbReference type="Proteomes" id="UP000275456"/>
    </source>
</evidence>
<dbReference type="InterPro" id="IPR019993">
    <property type="entry name" value="RecB_nuclease_TM0106_put"/>
</dbReference>
<dbReference type="InterPro" id="IPR050534">
    <property type="entry name" value="Coronavir_polyprotein_1ab"/>
</dbReference>
<dbReference type="CDD" id="cd18808">
    <property type="entry name" value="SF1_C_Upf1"/>
    <property type="match status" value="1"/>
</dbReference>
<keyword evidence="3" id="KW-0347">Helicase</keyword>
<name>A0A3N2AS79_9MICO</name>
<dbReference type="SUPFAM" id="SSF53098">
    <property type="entry name" value="Ribonuclease H-like"/>
    <property type="match status" value="1"/>
</dbReference>
<dbReference type="PANTHER" id="PTHR43788">
    <property type="entry name" value="DNA2/NAM7 HELICASE FAMILY MEMBER"/>
    <property type="match status" value="1"/>
</dbReference>
<dbReference type="GO" id="GO:0005524">
    <property type="term" value="F:ATP binding"/>
    <property type="evidence" value="ECO:0007669"/>
    <property type="project" value="UniProtKB-KW"/>
</dbReference>
<sequence>MILEAGDVLLTASDLTRASTCEWQVLTALDAKLGRREPVPVEADAMLDRTAELGDRHEEALLEVLRARTDVVEIAKGLDAEGRSLAVAMTRKAVDDRADAIFQAAFEGERFFGYADFVELDDEGSYVVSDAKLARRAKVTALLQLAAYARALRSMGVPVSDEVRLLLGDGRVSVHQLRDIEPVLLERRARLEQIVDDRLEADAALPWGTDGILACGQCAACAEQIALHDDVFQVAGIRKQQRDRLRAAGITTMPQLADAAAGPPGMAAATFASLQRQARLQLRSRDASAVTFDVVDDAAIRELPQPSPGDLFFDFEGDPLWQQGDIWGLDYLFGVRDANGTFTGFWAHSLAEEKQALIDFLAYVDERRQRHPDLHIYHYASYERTHLLSIAARHGVGEEQIDDLLRGSALVDLYPVVKRSLVIGSPSYSLKKLEPLYMPGSRMGEVTNAGDSIVWFQQATELREAGEAAKADALFAQIEEYNAYDVESTQWLRDWLLELVAEGAEGAPVRDASPPKELSPERAEVIAAREALVERLLTGAGDDPADRTPDQLALALAAAAVGYHARERKTFWWEHFKRLADPLDDWRDQRDVITVDEVLEVGPWEQAKQSLVRRVRFRGTVGPGTRLSDETTQQFAVYEPPHVPGDDPNAWRSTHAKTTLMLDEDVFELVESAGRHTTAIPWKATPIALTPAQPPNSAPLEQSIERWADALADALEDGGELPAALPDDASLDVLRRRAPARLAAVEGDGTTDAIVRSLAELDASFVAVQGPPGTGKTYTGARVIAELVGRGWRIGVVAQSHATVEHMLERVVDAGVPAERVLKKPREGDVDAHAWTSVKDASEALGGEPGVIGGTAWAFAGHANKGFAPLDLLVIDEAGQFSLANTVAAGGAARRLLLIGDPQQLPQVSQGTHPAPVDGSALGWLCDGEAVIPERFGYFLGTSWRMHPELCAAVSDLAYDGRLGAHDSARRLTGVEPGLEPVAVRHAGSTTSSAEEADAVVAIVRDLVGREWHDGTVARPLDPRDVIVVAPYNAQVGLLHDRLAAAGFGDASVGTVDRFQGREAAVVIVSMAASSAVDVPRGIEFLLSVNRLNVAISRGQWRAYLVHSPGLRAHLPPTPEGVAQLSAFLRLLG</sequence>
<dbReference type="Proteomes" id="UP000275456">
    <property type="component" value="Unassembled WGS sequence"/>
</dbReference>
<dbReference type="InterPro" id="IPR047187">
    <property type="entry name" value="SF1_C_Upf1"/>
</dbReference>
<evidence type="ECO:0000256" key="4">
    <source>
        <dbReference type="ARBA" id="ARBA00022840"/>
    </source>
</evidence>
<dbReference type="Pfam" id="PF13604">
    <property type="entry name" value="AAA_30"/>
    <property type="match status" value="1"/>
</dbReference>
<reference evidence="7 8" key="1">
    <citation type="submission" date="2018-11" db="EMBL/GenBank/DDBJ databases">
        <title>Sequencing the genomes of 1000 actinobacteria strains.</title>
        <authorList>
            <person name="Klenk H.-P."/>
        </authorList>
    </citation>
    <scope>NUCLEOTIDE SEQUENCE [LARGE SCALE GENOMIC DNA]</scope>
    <source>
        <strain evidence="7 8">DSM 9580</strain>
    </source>
</reference>
<dbReference type="InterPro" id="IPR027417">
    <property type="entry name" value="P-loop_NTPase"/>
</dbReference>
<dbReference type="RefSeq" id="WP_123696823.1">
    <property type="nucleotide sequence ID" value="NZ_RKHJ01000001.1"/>
</dbReference>
<protein>
    <recommendedName>
        <fullName evidence="9">AAA+ ATPase domain-containing protein</fullName>
    </recommendedName>
</protein>
<dbReference type="GO" id="GO:0043139">
    <property type="term" value="F:5'-3' DNA helicase activity"/>
    <property type="evidence" value="ECO:0007669"/>
    <property type="project" value="TreeGrafter"/>
</dbReference>
<comment type="caution">
    <text evidence="7">The sequence shown here is derived from an EMBL/GenBank/DDBJ whole genome shotgun (WGS) entry which is preliminary data.</text>
</comment>
<dbReference type="CDD" id="cd17934">
    <property type="entry name" value="DEXXQc_Upf1-like"/>
    <property type="match status" value="1"/>
</dbReference>
<keyword evidence="2" id="KW-0378">Hydrolase</keyword>
<evidence type="ECO:0008006" key="9">
    <source>
        <dbReference type="Google" id="ProtNLM"/>
    </source>
</evidence>
<feature type="domain" description="DNA2/NAM7 helicase-like C-terminal" evidence="5">
    <location>
        <begin position="938"/>
        <end position="1105"/>
    </location>
</feature>
<accession>A0A3N2AS79</accession>
<gene>
    <name evidence="7" type="ORF">EDD26_1138</name>
</gene>
<evidence type="ECO:0000256" key="3">
    <source>
        <dbReference type="ARBA" id="ARBA00022806"/>
    </source>
</evidence>
<keyword evidence="8" id="KW-1185">Reference proteome</keyword>
<dbReference type="PANTHER" id="PTHR43788:SF8">
    <property type="entry name" value="DNA-BINDING PROTEIN SMUBP-2"/>
    <property type="match status" value="1"/>
</dbReference>
<dbReference type="SUPFAM" id="SSF52540">
    <property type="entry name" value="P-loop containing nucleoside triphosphate hydrolases"/>
    <property type="match status" value="1"/>
</dbReference>
<dbReference type="EMBL" id="RKHJ01000001">
    <property type="protein sequence ID" value="ROR65768.1"/>
    <property type="molecule type" value="Genomic_DNA"/>
</dbReference>
<dbReference type="InterPro" id="IPR041679">
    <property type="entry name" value="DNA2/NAM7-like_C"/>
</dbReference>
<dbReference type="NCBIfam" id="TIGR03491">
    <property type="entry name" value="TM0106 family RecB-like putative nuclease"/>
    <property type="match status" value="1"/>
</dbReference>
<evidence type="ECO:0000259" key="6">
    <source>
        <dbReference type="Pfam" id="PF13482"/>
    </source>
</evidence>
<keyword evidence="1" id="KW-0547">Nucleotide-binding</keyword>
<dbReference type="Pfam" id="PF13087">
    <property type="entry name" value="AAA_12"/>
    <property type="match status" value="1"/>
</dbReference>
<dbReference type="Pfam" id="PF13482">
    <property type="entry name" value="RNase_H_2"/>
    <property type="match status" value="1"/>
</dbReference>